<dbReference type="RefSeq" id="WP_155110472.1">
    <property type="nucleotide sequence ID" value="NZ_WMIB01000001.1"/>
</dbReference>
<feature type="domain" description="6-phospho-N-acetylmuramidase N-terminal" evidence="2">
    <location>
        <begin position="2"/>
        <end position="215"/>
    </location>
</feature>
<dbReference type="Proteomes" id="UP000434639">
    <property type="component" value="Unassembled WGS sequence"/>
</dbReference>
<feature type="domain" description="6-phospho-N-acetylmuramidase C-terminal" evidence="1">
    <location>
        <begin position="242"/>
        <end position="331"/>
    </location>
</feature>
<dbReference type="InterPro" id="IPR029000">
    <property type="entry name" value="Cyclophilin-like_dom_sf"/>
</dbReference>
<name>A0A7X2V2X2_9BACI</name>
<dbReference type="AlphaFoldDB" id="A0A7X2V2X2"/>
<dbReference type="InterPro" id="IPR008589">
    <property type="entry name" value="MupG"/>
</dbReference>
<dbReference type="Gene3D" id="3.20.20.70">
    <property type="entry name" value="Aldolase class I"/>
    <property type="match status" value="1"/>
</dbReference>
<dbReference type="Pfam" id="PF05913">
    <property type="entry name" value="MupG_C"/>
    <property type="match status" value="1"/>
</dbReference>
<evidence type="ECO:0000259" key="1">
    <source>
        <dbReference type="Pfam" id="PF05913"/>
    </source>
</evidence>
<dbReference type="PANTHER" id="PTHR38435:SF2">
    <property type="entry name" value="DUF871 DOMAIN-CONTAINING PROTEIN"/>
    <property type="match status" value="1"/>
</dbReference>
<dbReference type="OrthoDB" id="5809921at2"/>
<dbReference type="SUPFAM" id="SSF51445">
    <property type="entry name" value="(Trans)glycosidases"/>
    <property type="match status" value="1"/>
</dbReference>
<dbReference type="PANTHER" id="PTHR38435">
    <property type="match status" value="1"/>
</dbReference>
<dbReference type="InterPro" id="IPR013785">
    <property type="entry name" value="Aldolase_TIM"/>
</dbReference>
<dbReference type="InterPro" id="IPR017853">
    <property type="entry name" value="GH"/>
</dbReference>
<dbReference type="Gene3D" id="2.40.100.10">
    <property type="entry name" value="Cyclophilin-like"/>
    <property type="match status" value="1"/>
</dbReference>
<proteinExistence type="predicted"/>
<dbReference type="InterPro" id="IPR043797">
    <property type="entry name" value="MupG_N"/>
</dbReference>
<comment type="caution">
    <text evidence="3">The sequence shown here is derived from an EMBL/GenBank/DDBJ whole genome shotgun (WGS) entry which is preliminary data.</text>
</comment>
<evidence type="ECO:0000313" key="3">
    <source>
        <dbReference type="EMBL" id="MTH51915.1"/>
    </source>
</evidence>
<gene>
    <name evidence="3" type="ORF">GKZ89_00740</name>
</gene>
<keyword evidence="4" id="KW-1185">Reference proteome</keyword>
<dbReference type="SUPFAM" id="SSF50891">
    <property type="entry name" value="Cyclophilin-like"/>
    <property type="match status" value="1"/>
</dbReference>
<protein>
    <submittedName>
        <fullName evidence="3">DUF871 family protein</fullName>
    </submittedName>
</protein>
<dbReference type="Pfam" id="PF19200">
    <property type="entry name" value="MupG_N"/>
    <property type="match status" value="1"/>
</dbReference>
<dbReference type="EMBL" id="WMIB01000001">
    <property type="protein sequence ID" value="MTH51915.1"/>
    <property type="molecule type" value="Genomic_DNA"/>
</dbReference>
<dbReference type="InterPro" id="IPR043894">
    <property type="entry name" value="MupG_C"/>
</dbReference>
<evidence type="ECO:0000313" key="4">
    <source>
        <dbReference type="Proteomes" id="UP000434639"/>
    </source>
</evidence>
<sequence length="345" mass="38148">MIGFSFYLQDPSASERIEEAGKLGVKRAFTSLHIPEEQGDLAAVAAGLLEKAAEAGIQVFADISANTHARFGLSTVKGLNGLGVSGLRLDDGFSPGETAALSEEFSIAINASILFEDELLQLLELGVKPQSMIAWHNYYPRRETGLDEEFFSQQNKLFSRYGIRSAAFVPGRGEKRGPLYEGLPTLEKHRSTNPLHAAAELKELGADFIFIGDPDWGGGLLEDLILYEQDTLRIPVHSSREFDGCYKVRPDLSRDVIRLMDTRSNDPVPPQAATLRRRGAVTVDNDRYGRYKGEMQIVKNDLPTDERVNVIGMIDEKDLPLLSFIRPGTNVLLTNKNERLGDGEI</sequence>
<reference evidence="3 4" key="1">
    <citation type="journal article" date="2017" name="Int. J. Syst. Evol. Microbiol.">
        <title>Bacillus mangrovi sp. nov., isolated from a sediment sample from a mangrove forest.</title>
        <authorList>
            <person name="Gupta V."/>
            <person name="Singh P.K."/>
            <person name="Korpole S."/>
            <person name="Tanuku N.R.S."/>
            <person name="Pinnaka A.K."/>
        </authorList>
    </citation>
    <scope>NUCLEOTIDE SEQUENCE [LARGE SCALE GENOMIC DNA]</scope>
    <source>
        <strain evidence="3 4">KCTC 33872</strain>
    </source>
</reference>
<evidence type="ECO:0000259" key="2">
    <source>
        <dbReference type="Pfam" id="PF19200"/>
    </source>
</evidence>
<accession>A0A7X2V2X2</accession>
<organism evidence="3 4">
    <name type="scientific">Metabacillus mangrovi</name>
    <dbReference type="NCBI Taxonomy" id="1491830"/>
    <lineage>
        <taxon>Bacteria</taxon>
        <taxon>Bacillati</taxon>
        <taxon>Bacillota</taxon>
        <taxon>Bacilli</taxon>
        <taxon>Bacillales</taxon>
        <taxon>Bacillaceae</taxon>
        <taxon>Metabacillus</taxon>
    </lineage>
</organism>